<name>A0A381VZC4_9ZZZZ</name>
<keyword evidence="3" id="KW-0813">Transport</keyword>
<feature type="transmembrane region" description="Helical" evidence="8">
    <location>
        <begin position="6"/>
        <end position="22"/>
    </location>
</feature>
<comment type="similarity">
    <text evidence="2">Belongs to the CcmB/CycW/HelB family.</text>
</comment>
<proteinExistence type="inferred from homology"/>
<feature type="transmembrane region" description="Helical" evidence="8">
    <location>
        <begin position="79"/>
        <end position="99"/>
    </location>
</feature>
<keyword evidence="4 8" id="KW-0812">Transmembrane</keyword>
<accession>A0A381VZC4</accession>
<keyword evidence="6 8" id="KW-1133">Transmembrane helix</keyword>
<evidence type="ECO:0000256" key="7">
    <source>
        <dbReference type="ARBA" id="ARBA00023136"/>
    </source>
</evidence>
<dbReference type="GO" id="GO:0017004">
    <property type="term" value="P:cytochrome complex assembly"/>
    <property type="evidence" value="ECO:0007669"/>
    <property type="project" value="UniProtKB-KW"/>
</dbReference>
<feature type="transmembrane region" description="Helical" evidence="8">
    <location>
        <begin position="43"/>
        <end position="67"/>
    </location>
</feature>
<dbReference type="EMBL" id="UINC01010077">
    <property type="protein sequence ID" value="SVA44977.1"/>
    <property type="molecule type" value="Genomic_DNA"/>
</dbReference>
<keyword evidence="5" id="KW-0201">Cytochrome c-type biogenesis</keyword>
<evidence type="ECO:0000256" key="4">
    <source>
        <dbReference type="ARBA" id="ARBA00022692"/>
    </source>
</evidence>
<gene>
    <name evidence="9" type="ORF">METZ01_LOCUS97831</name>
</gene>
<evidence type="ECO:0000256" key="2">
    <source>
        <dbReference type="ARBA" id="ARBA00010544"/>
    </source>
</evidence>
<dbReference type="GO" id="GO:0015232">
    <property type="term" value="F:heme transmembrane transporter activity"/>
    <property type="evidence" value="ECO:0007669"/>
    <property type="project" value="InterPro"/>
</dbReference>
<organism evidence="9">
    <name type="scientific">marine metagenome</name>
    <dbReference type="NCBI Taxonomy" id="408172"/>
    <lineage>
        <taxon>unclassified sequences</taxon>
        <taxon>metagenomes</taxon>
        <taxon>ecological metagenomes</taxon>
    </lineage>
</organism>
<evidence type="ECO:0000313" key="9">
    <source>
        <dbReference type="EMBL" id="SVA44977.1"/>
    </source>
</evidence>
<dbReference type="PRINTS" id="PR01414">
    <property type="entry name" value="CCMBBIOGNSIS"/>
</dbReference>
<dbReference type="GO" id="GO:1903607">
    <property type="term" value="P:cytochrome c biosynthetic process"/>
    <property type="evidence" value="ECO:0007669"/>
    <property type="project" value="TreeGrafter"/>
</dbReference>
<dbReference type="InterPro" id="IPR003544">
    <property type="entry name" value="Cyt_c_biogenesis_CcmB"/>
</dbReference>
<keyword evidence="7 8" id="KW-0472">Membrane</keyword>
<dbReference type="PANTHER" id="PTHR30070">
    <property type="entry name" value="HEME EXPORTER PROTEIN B"/>
    <property type="match status" value="1"/>
</dbReference>
<dbReference type="AlphaFoldDB" id="A0A381VZC4"/>
<sequence>MFEGLIWIALILSILLTLGRIFNSDYDDGNLDIILQSNSSLELIICAKYIAYWTTNCLPLILFLPIVGQLFNFTFMETIPLMINLGISSLGMVFIATCISSLTLGAKRTTFLKGIIIIPLYIPFIIFGVDTESWPILIALSMIAFVVSIYVSIYSLRLYGE</sequence>
<evidence type="ECO:0000256" key="6">
    <source>
        <dbReference type="ARBA" id="ARBA00022989"/>
    </source>
</evidence>
<evidence type="ECO:0000256" key="3">
    <source>
        <dbReference type="ARBA" id="ARBA00022448"/>
    </source>
</evidence>
<dbReference type="GO" id="GO:0005886">
    <property type="term" value="C:plasma membrane"/>
    <property type="evidence" value="ECO:0007669"/>
    <property type="project" value="TreeGrafter"/>
</dbReference>
<feature type="transmembrane region" description="Helical" evidence="8">
    <location>
        <begin position="135"/>
        <end position="156"/>
    </location>
</feature>
<dbReference type="PANTHER" id="PTHR30070:SF1">
    <property type="entry name" value="CYTOCHROME C BIOGENESIS B-RELATED"/>
    <property type="match status" value="1"/>
</dbReference>
<comment type="subcellular location">
    <subcellularLocation>
        <location evidence="1">Membrane</location>
        <topology evidence="1">Multi-pass membrane protein</topology>
    </subcellularLocation>
</comment>
<evidence type="ECO:0000256" key="5">
    <source>
        <dbReference type="ARBA" id="ARBA00022748"/>
    </source>
</evidence>
<protein>
    <submittedName>
        <fullName evidence="9">Uncharacterized protein</fullName>
    </submittedName>
</protein>
<reference evidence="9" key="1">
    <citation type="submission" date="2018-05" db="EMBL/GenBank/DDBJ databases">
        <authorList>
            <person name="Lanie J.A."/>
            <person name="Ng W.-L."/>
            <person name="Kazmierczak K.M."/>
            <person name="Andrzejewski T.M."/>
            <person name="Davidsen T.M."/>
            <person name="Wayne K.J."/>
            <person name="Tettelin H."/>
            <person name="Glass J.I."/>
            <person name="Rusch D."/>
            <person name="Podicherti R."/>
            <person name="Tsui H.-C.T."/>
            <person name="Winkler M.E."/>
        </authorList>
    </citation>
    <scope>NUCLEOTIDE SEQUENCE</scope>
</reference>
<dbReference type="Pfam" id="PF03379">
    <property type="entry name" value="CcmB"/>
    <property type="match status" value="1"/>
</dbReference>
<evidence type="ECO:0000256" key="1">
    <source>
        <dbReference type="ARBA" id="ARBA00004141"/>
    </source>
</evidence>
<evidence type="ECO:0000256" key="8">
    <source>
        <dbReference type="SAM" id="Phobius"/>
    </source>
</evidence>
<feature type="transmembrane region" description="Helical" evidence="8">
    <location>
        <begin position="111"/>
        <end position="129"/>
    </location>
</feature>